<feature type="compositionally biased region" description="Basic and acidic residues" evidence="1">
    <location>
        <begin position="1"/>
        <end position="46"/>
    </location>
</feature>
<reference evidence="2" key="1">
    <citation type="submission" date="2021-09" db="EMBL/GenBank/DDBJ databases">
        <title>A high-quality genome of the endoparasitic fungus Hirsutella rhossiliensis with a comparison of Hirsutella genomes reveals transposable elements contributing to genome size variation.</title>
        <authorList>
            <person name="Lin R."/>
            <person name="Jiao Y."/>
            <person name="Sun X."/>
            <person name="Ling J."/>
            <person name="Xie B."/>
            <person name="Cheng X."/>
        </authorList>
    </citation>
    <scope>NUCLEOTIDE SEQUENCE</scope>
    <source>
        <strain evidence="2">HR02</strain>
    </source>
</reference>
<dbReference type="GO" id="GO:0008237">
    <property type="term" value="F:metallopeptidase activity"/>
    <property type="evidence" value="ECO:0007669"/>
    <property type="project" value="UniProtKB-KW"/>
</dbReference>
<proteinExistence type="predicted"/>
<keyword evidence="3" id="KW-1185">Reference proteome</keyword>
<protein>
    <submittedName>
        <fullName evidence="2">Metalloprotease-like protein</fullName>
    </submittedName>
</protein>
<feature type="region of interest" description="Disordered" evidence="1">
    <location>
        <begin position="1"/>
        <end position="48"/>
    </location>
</feature>
<keyword evidence="2" id="KW-0645">Protease</keyword>
<comment type="caution">
    <text evidence="2">The sequence shown here is derived from an EMBL/GenBank/DDBJ whole genome shotgun (WGS) entry which is preliminary data.</text>
</comment>
<dbReference type="RefSeq" id="XP_044722876.1">
    <property type="nucleotide sequence ID" value="XM_044861850.1"/>
</dbReference>
<name>A0A9P8MZK2_9HYPO</name>
<dbReference type="GeneID" id="68352508"/>
<dbReference type="AlphaFoldDB" id="A0A9P8MZK2"/>
<dbReference type="EMBL" id="JAIZPD010000003">
    <property type="protein sequence ID" value="KAH0965363.1"/>
    <property type="molecule type" value="Genomic_DNA"/>
</dbReference>
<evidence type="ECO:0000256" key="1">
    <source>
        <dbReference type="SAM" id="MobiDB-lite"/>
    </source>
</evidence>
<evidence type="ECO:0000313" key="2">
    <source>
        <dbReference type="EMBL" id="KAH0965363.1"/>
    </source>
</evidence>
<dbReference type="Proteomes" id="UP000824596">
    <property type="component" value="Unassembled WGS sequence"/>
</dbReference>
<dbReference type="OrthoDB" id="8905873at2759"/>
<keyword evidence="2" id="KW-0482">Metalloprotease</keyword>
<accession>A0A9P8MZK2</accession>
<gene>
    <name evidence="2" type="ORF">HRG_03379</name>
</gene>
<evidence type="ECO:0000313" key="3">
    <source>
        <dbReference type="Proteomes" id="UP000824596"/>
    </source>
</evidence>
<organism evidence="2 3">
    <name type="scientific">Hirsutella rhossiliensis</name>
    <dbReference type="NCBI Taxonomy" id="111463"/>
    <lineage>
        <taxon>Eukaryota</taxon>
        <taxon>Fungi</taxon>
        <taxon>Dikarya</taxon>
        <taxon>Ascomycota</taxon>
        <taxon>Pezizomycotina</taxon>
        <taxon>Sordariomycetes</taxon>
        <taxon>Hypocreomycetidae</taxon>
        <taxon>Hypocreales</taxon>
        <taxon>Ophiocordycipitaceae</taxon>
        <taxon>Hirsutella</taxon>
    </lineage>
</organism>
<keyword evidence="2" id="KW-0378">Hydrolase</keyword>
<sequence length="489" mass="56340">MQETNKIEELERRLQRERQQERDRAEKEQQRAEKEQQRAEEAEEQTRPTTFDEYIAACHHHVFSQFTVERDRRLTSRGSITNPRNKLCPTSLEPWPRFLEQQGSVFDTLYECLPVGIRVFESKNFLAGLGRRVAQRSIADEKTLEYFMHNSVEDPVRVIMEQLRQIDEVCDAFDMGNGIVFENHPHAISDVAEEVVARENPSTPPQTPDHRRDLHQLRPDQICIYRSGDDPSPEKRTMIYVSEYKAPHKLTAPHLRAGLRPMNIYKEVVNRKTIPPSVDPDGRFEYHAERLTASALTQTYHYMIEGGLEYGLLTTGEATVFLKVDWAEPETLYYHLAEPWPEVLAHPEHMQSSSAVGQYLAFSLMALAHPAGHLRHMRTLTDEISRNHRTSRDIDLRIRRAPLSGKDDVDNADNVDEAMQMYLEEVNESWHADPAKGLMRKWNGGTAPKHASLDWFGEAPSILVVPTRGVMADLEARYIRSVILHGCNF</sequence>